<proteinExistence type="predicted"/>
<dbReference type="Pfam" id="PF07366">
    <property type="entry name" value="SnoaL"/>
    <property type="match status" value="2"/>
</dbReference>
<dbReference type="PANTHER" id="PTHR38436">
    <property type="entry name" value="POLYKETIDE CYCLASE SNOAL-LIKE DOMAIN"/>
    <property type="match status" value="1"/>
</dbReference>
<dbReference type="EMBL" id="JBHTMU010000065">
    <property type="protein sequence ID" value="MFD1344710.1"/>
    <property type="molecule type" value="Genomic_DNA"/>
</dbReference>
<gene>
    <name evidence="1" type="ORF">ACFQ4E_19940</name>
</gene>
<accession>A0ABW3ZPK7</accession>
<sequence>GASGLAVAALPELAAIPERRLWSEDVLAPGGAWAAERFVMTGRHAGDGLWGAPTGRDLRYRWLAGYGIREGRLARLWRVRDSAAILRQIGRDPRAWAADSLTAEPLSAGGAGPASPGTMPPEDGWAASWAELLDRAMEGAFGLFDDQYAPGAELCYPGGELGTGPEAARAFWLGLRAGFPDAVFEIEDGIGLESPLMPPRAALRWRLTGKHVGWGPFGHPSGAAVTILGLSQAEFGPDGLRREWTLYDAGAVWRQIAARAG</sequence>
<dbReference type="Proteomes" id="UP001597135">
    <property type="component" value="Unassembled WGS sequence"/>
</dbReference>
<dbReference type="InterPro" id="IPR009959">
    <property type="entry name" value="Cyclase_SnoaL-like"/>
</dbReference>
<keyword evidence="2" id="KW-1185">Reference proteome</keyword>
<dbReference type="PANTHER" id="PTHR38436:SF1">
    <property type="entry name" value="ESTER CYCLASE"/>
    <property type="match status" value="1"/>
</dbReference>
<evidence type="ECO:0000313" key="2">
    <source>
        <dbReference type="Proteomes" id="UP001597135"/>
    </source>
</evidence>
<feature type="non-terminal residue" evidence="1">
    <location>
        <position position="1"/>
    </location>
</feature>
<organism evidence="1 2">
    <name type="scientific">Litorisediminicola beolgyonensis</name>
    <dbReference type="NCBI Taxonomy" id="1173614"/>
    <lineage>
        <taxon>Bacteria</taxon>
        <taxon>Pseudomonadati</taxon>
        <taxon>Pseudomonadota</taxon>
        <taxon>Alphaproteobacteria</taxon>
        <taxon>Rhodobacterales</taxon>
        <taxon>Paracoccaceae</taxon>
        <taxon>Litorisediminicola</taxon>
    </lineage>
</organism>
<name>A0ABW3ZPK7_9RHOB</name>
<dbReference type="InterPro" id="IPR032710">
    <property type="entry name" value="NTF2-like_dom_sf"/>
</dbReference>
<dbReference type="Gene3D" id="3.10.450.50">
    <property type="match status" value="2"/>
</dbReference>
<protein>
    <submittedName>
        <fullName evidence="1">Ester cyclase</fullName>
    </submittedName>
</protein>
<reference evidence="2" key="1">
    <citation type="journal article" date="2019" name="Int. J. Syst. Evol. Microbiol.">
        <title>The Global Catalogue of Microorganisms (GCM) 10K type strain sequencing project: providing services to taxonomists for standard genome sequencing and annotation.</title>
        <authorList>
            <consortium name="The Broad Institute Genomics Platform"/>
            <consortium name="The Broad Institute Genome Sequencing Center for Infectious Disease"/>
            <person name="Wu L."/>
            <person name="Ma J."/>
        </authorList>
    </citation>
    <scope>NUCLEOTIDE SEQUENCE [LARGE SCALE GENOMIC DNA]</scope>
    <source>
        <strain evidence="2">CCUG 62953</strain>
    </source>
</reference>
<dbReference type="RefSeq" id="WP_386806287.1">
    <property type="nucleotide sequence ID" value="NZ_JBHTMU010000065.1"/>
</dbReference>
<evidence type="ECO:0000313" key="1">
    <source>
        <dbReference type="EMBL" id="MFD1344710.1"/>
    </source>
</evidence>
<dbReference type="SUPFAM" id="SSF54427">
    <property type="entry name" value="NTF2-like"/>
    <property type="match status" value="2"/>
</dbReference>
<comment type="caution">
    <text evidence="1">The sequence shown here is derived from an EMBL/GenBank/DDBJ whole genome shotgun (WGS) entry which is preliminary data.</text>
</comment>